<comment type="caution">
    <text evidence="2">The sequence shown here is derived from an EMBL/GenBank/DDBJ whole genome shotgun (WGS) entry which is preliminary data.</text>
</comment>
<name>A0ABP0RBV9_9DINO</name>
<feature type="transmembrane region" description="Helical" evidence="1">
    <location>
        <begin position="107"/>
        <end position="125"/>
    </location>
</feature>
<organism evidence="2 3">
    <name type="scientific">Durusdinium trenchii</name>
    <dbReference type="NCBI Taxonomy" id="1381693"/>
    <lineage>
        <taxon>Eukaryota</taxon>
        <taxon>Sar</taxon>
        <taxon>Alveolata</taxon>
        <taxon>Dinophyceae</taxon>
        <taxon>Suessiales</taxon>
        <taxon>Symbiodiniaceae</taxon>
        <taxon>Durusdinium</taxon>
    </lineage>
</organism>
<feature type="transmembrane region" description="Helical" evidence="1">
    <location>
        <begin position="131"/>
        <end position="149"/>
    </location>
</feature>
<evidence type="ECO:0000313" key="3">
    <source>
        <dbReference type="Proteomes" id="UP001642464"/>
    </source>
</evidence>
<keyword evidence="3" id="KW-1185">Reference proteome</keyword>
<gene>
    <name evidence="2" type="ORF">SCF082_LOCUS45993</name>
</gene>
<protein>
    <submittedName>
        <fullName evidence="2">Uncharacterized protein</fullName>
    </submittedName>
</protein>
<dbReference type="Proteomes" id="UP001642464">
    <property type="component" value="Unassembled WGS sequence"/>
</dbReference>
<feature type="non-terminal residue" evidence="2">
    <location>
        <position position="282"/>
    </location>
</feature>
<dbReference type="EMBL" id="CAXAMM010041222">
    <property type="protein sequence ID" value="CAK9098070.1"/>
    <property type="molecule type" value="Genomic_DNA"/>
</dbReference>
<keyword evidence="1" id="KW-0812">Transmembrane</keyword>
<evidence type="ECO:0000313" key="2">
    <source>
        <dbReference type="EMBL" id="CAK9098070.1"/>
    </source>
</evidence>
<sequence length="282" mass="30850">IVYLGKLQAMAWTPRVARVFAHGGRRWPLLVRSEGIFPLSRISVTRPLSSEVAPGGSPSAAAEETKARSVDVHKARPVTPLRFDEEKLIFVSDVDVKEVVMAARRKCQLGALLSLGGFYSFLASLSLHGAISMEIALVATFGLIVNAYVKLATSQKLIIKLADRHVEQIQVKTPPADEEDAPKDLDAAQKLLLEGASMEERLQVTKELHIKLRTARNDHRFLLVDEFKDESIAYKLDDAMPEAAEKASMGALCKLGLIDIDEVAGKCHDAGLVSALKTCRKV</sequence>
<keyword evidence="1" id="KW-1133">Transmembrane helix</keyword>
<accession>A0ABP0RBV9</accession>
<keyword evidence="1" id="KW-0472">Membrane</keyword>
<feature type="non-terminal residue" evidence="2">
    <location>
        <position position="1"/>
    </location>
</feature>
<reference evidence="2 3" key="1">
    <citation type="submission" date="2024-02" db="EMBL/GenBank/DDBJ databases">
        <authorList>
            <person name="Chen Y."/>
            <person name="Shah S."/>
            <person name="Dougan E. K."/>
            <person name="Thang M."/>
            <person name="Chan C."/>
        </authorList>
    </citation>
    <scope>NUCLEOTIDE SEQUENCE [LARGE SCALE GENOMIC DNA]</scope>
</reference>
<evidence type="ECO:0000256" key="1">
    <source>
        <dbReference type="SAM" id="Phobius"/>
    </source>
</evidence>
<proteinExistence type="predicted"/>